<dbReference type="Gene3D" id="1.10.1040.10">
    <property type="entry name" value="N-(1-d-carboxylethyl)-l-norvaline Dehydrogenase, domain 2"/>
    <property type="match status" value="1"/>
</dbReference>
<dbReference type="InterPro" id="IPR029154">
    <property type="entry name" value="HIBADH-like_NADP-bd"/>
</dbReference>
<reference evidence="7 8" key="1">
    <citation type="submission" date="2020-08" db="EMBL/GenBank/DDBJ databases">
        <title>Genomic Encyclopedia of Type Strains, Phase IV (KMG-IV): sequencing the most valuable type-strain genomes for metagenomic binning, comparative biology and taxonomic classification.</title>
        <authorList>
            <person name="Goeker M."/>
        </authorList>
    </citation>
    <scope>NUCLEOTIDE SEQUENCE [LARGE SCALE GENOMIC DNA]</scope>
    <source>
        <strain evidence="7 8">DSM 23958</strain>
    </source>
</reference>
<sequence>MTAPRLAFVGLGAMGAPMAGHWAQAGHSVRVFNRRPEKAQAWVAQHGGVAAASPAQLAEGVDVVALCVGRDEDVRQVVTGPDGLLQTLAAGAVIVDHTTTSAELAREMAKVCAERGVSFVDAPVSGGEVGAQKGQLTVMCGGPQAAFAKAEPVLRLYAKAVTHLGESGAGQLAKMVNQICIAGVLQGLSEALAFGQRAGLDMPAVLKVIGQGAAQSWQMDQRGPTMLEDRFDFGFAVDWMRKDLGLVLDEARRNGSALPLTALVDQFYADVQAQGGGRWDTSSLIRRLSEQRNRQR</sequence>
<evidence type="ECO:0000259" key="5">
    <source>
        <dbReference type="Pfam" id="PF03446"/>
    </source>
</evidence>
<dbReference type="EMBL" id="JACHHO010000002">
    <property type="protein sequence ID" value="MBB5204671.1"/>
    <property type="molecule type" value="Genomic_DNA"/>
</dbReference>
<feature type="domain" description="3-hydroxyisobutyrate dehydrogenase-like NAD-binding" evidence="6">
    <location>
        <begin position="168"/>
        <end position="287"/>
    </location>
</feature>
<evidence type="ECO:0000256" key="1">
    <source>
        <dbReference type="ARBA" id="ARBA00009080"/>
    </source>
</evidence>
<comment type="caution">
    <text evidence="7">The sequence shown here is derived from an EMBL/GenBank/DDBJ whole genome shotgun (WGS) entry which is preliminary data.</text>
</comment>
<dbReference type="Pfam" id="PF14833">
    <property type="entry name" value="NAD_binding_11"/>
    <property type="match status" value="1"/>
</dbReference>
<keyword evidence="3" id="KW-0520">NAD</keyword>
<protein>
    <submittedName>
        <fullName evidence="7">3-hydroxyisobutyrate dehydrogenase/2-hydroxy-3-oxopropionate reductase</fullName>
        <ecNumber evidence="7">1.1.1.31</ecNumber>
        <ecNumber evidence="7">1.1.1.60</ecNumber>
    </submittedName>
</protein>
<dbReference type="GO" id="GO:0051287">
    <property type="term" value="F:NAD binding"/>
    <property type="evidence" value="ECO:0007669"/>
    <property type="project" value="InterPro"/>
</dbReference>
<evidence type="ECO:0000313" key="8">
    <source>
        <dbReference type="Proteomes" id="UP000554837"/>
    </source>
</evidence>
<dbReference type="PANTHER" id="PTHR43060:SF15">
    <property type="entry name" value="3-HYDROXYISOBUTYRATE DEHYDROGENASE-LIKE 1, MITOCHONDRIAL-RELATED"/>
    <property type="match status" value="1"/>
</dbReference>
<dbReference type="Proteomes" id="UP000554837">
    <property type="component" value="Unassembled WGS sequence"/>
</dbReference>
<dbReference type="RefSeq" id="WP_138855671.1">
    <property type="nucleotide sequence ID" value="NZ_CP040709.1"/>
</dbReference>
<dbReference type="PANTHER" id="PTHR43060">
    <property type="entry name" value="3-HYDROXYISOBUTYRATE DEHYDROGENASE-LIKE 1, MITOCHONDRIAL-RELATED"/>
    <property type="match status" value="1"/>
</dbReference>
<dbReference type="InterPro" id="IPR002204">
    <property type="entry name" value="3-OH-isobutyrate_DH-rel_CS"/>
</dbReference>
<dbReference type="AlphaFoldDB" id="A0A840S7Z3"/>
<keyword evidence="2 7" id="KW-0560">Oxidoreductase</keyword>
<proteinExistence type="inferred from homology"/>
<dbReference type="OrthoDB" id="9777604at2"/>
<evidence type="ECO:0000259" key="6">
    <source>
        <dbReference type="Pfam" id="PF14833"/>
    </source>
</evidence>
<evidence type="ECO:0000256" key="3">
    <source>
        <dbReference type="ARBA" id="ARBA00023027"/>
    </source>
</evidence>
<dbReference type="InterPro" id="IPR008927">
    <property type="entry name" value="6-PGluconate_DH-like_C_sf"/>
</dbReference>
<evidence type="ECO:0000313" key="7">
    <source>
        <dbReference type="EMBL" id="MBB5204671.1"/>
    </source>
</evidence>
<dbReference type="GO" id="GO:0008442">
    <property type="term" value="F:3-hydroxyisobutyrate dehydrogenase activity"/>
    <property type="evidence" value="ECO:0007669"/>
    <property type="project" value="UniProtKB-EC"/>
</dbReference>
<dbReference type="InterPro" id="IPR013328">
    <property type="entry name" value="6PGD_dom2"/>
</dbReference>
<dbReference type="EC" id="1.1.1.31" evidence="7"/>
<evidence type="ECO:0000256" key="2">
    <source>
        <dbReference type="ARBA" id="ARBA00023002"/>
    </source>
</evidence>
<dbReference type="EC" id="1.1.1.60" evidence="7"/>
<feature type="domain" description="6-phosphogluconate dehydrogenase NADP-binding" evidence="5">
    <location>
        <begin position="6"/>
        <end position="165"/>
    </location>
</feature>
<dbReference type="PIRSF" id="PIRSF000103">
    <property type="entry name" value="HIBADH"/>
    <property type="match status" value="1"/>
</dbReference>
<name>A0A840S7Z3_9BURK</name>
<feature type="active site" evidence="4">
    <location>
        <position position="174"/>
    </location>
</feature>
<accession>A0A840S7Z3</accession>
<dbReference type="InterPro" id="IPR006115">
    <property type="entry name" value="6PGDH_NADP-bd"/>
</dbReference>
<organism evidence="7 8">
    <name type="scientific">Inhella inkyongensis</name>
    <dbReference type="NCBI Taxonomy" id="392593"/>
    <lineage>
        <taxon>Bacteria</taxon>
        <taxon>Pseudomonadati</taxon>
        <taxon>Pseudomonadota</taxon>
        <taxon>Betaproteobacteria</taxon>
        <taxon>Burkholderiales</taxon>
        <taxon>Sphaerotilaceae</taxon>
        <taxon>Inhella</taxon>
    </lineage>
</organism>
<dbReference type="InterPro" id="IPR015815">
    <property type="entry name" value="HIBADH-related"/>
</dbReference>
<dbReference type="PROSITE" id="PS00895">
    <property type="entry name" value="3_HYDROXYISOBUT_DH"/>
    <property type="match status" value="1"/>
</dbReference>
<dbReference type="InterPro" id="IPR036291">
    <property type="entry name" value="NAD(P)-bd_dom_sf"/>
</dbReference>
<comment type="similarity">
    <text evidence="1">Belongs to the HIBADH-related family.</text>
</comment>
<dbReference type="Pfam" id="PF03446">
    <property type="entry name" value="NAD_binding_2"/>
    <property type="match status" value="1"/>
</dbReference>
<dbReference type="SUPFAM" id="SSF51735">
    <property type="entry name" value="NAD(P)-binding Rossmann-fold domains"/>
    <property type="match status" value="1"/>
</dbReference>
<dbReference type="GO" id="GO:0050661">
    <property type="term" value="F:NADP binding"/>
    <property type="evidence" value="ECO:0007669"/>
    <property type="project" value="InterPro"/>
</dbReference>
<gene>
    <name evidence="7" type="ORF">HNQ51_001985</name>
</gene>
<dbReference type="GO" id="GO:0008679">
    <property type="term" value="F:2-hydroxy-3-oxopropionate reductase activity"/>
    <property type="evidence" value="ECO:0007669"/>
    <property type="project" value="UniProtKB-EC"/>
</dbReference>
<keyword evidence="8" id="KW-1185">Reference proteome</keyword>
<evidence type="ECO:0000256" key="4">
    <source>
        <dbReference type="PIRSR" id="PIRSR000103-1"/>
    </source>
</evidence>
<dbReference type="GO" id="GO:0016054">
    <property type="term" value="P:organic acid catabolic process"/>
    <property type="evidence" value="ECO:0007669"/>
    <property type="project" value="UniProtKB-ARBA"/>
</dbReference>
<dbReference type="Gene3D" id="3.40.50.720">
    <property type="entry name" value="NAD(P)-binding Rossmann-like Domain"/>
    <property type="match status" value="1"/>
</dbReference>
<dbReference type="SUPFAM" id="SSF48179">
    <property type="entry name" value="6-phosphogluconate dehydrogenase C-terminal domain-like"/>
    <property type="match status" value="1"/>
</dbReference>